<dbReference type="GO" id="GO:0032259">
    <property type="term" value="P:methylation"/>
    <property type="evidence" value="ECO:0007669"/>
    <property type="project" value="UniProtKB-KW"/>
</dbReference>
<keyword evidence="2" id="KW-0489">Methyltransferase</keyword>
<keyword evidence="5" id="KW-1185">Reference proteome</keyword>
<dbReference type="PANTHER" id="PTHR12176">
    <property type="entry name" value="SAM-DEPENDENT METHYLTRANSFERASE SUPERFAMILY PROTEIN"/>
    <property type="match status" value="1"/>
</dbReference>
<proteinExistence type="inferred from homology"/>
<dbReference type="Proteomes" id="UP001367508">
    <property type="component" value="Unassembled WGS sequence"/>
</dbReference>
<gene>
    <name evidence="4" type="ORF">VNO77_27266</name>
</gene>
<evidence type="ECO:0000256" key="1">
    <source>
        <dbReference type="ARBA" id="ARBA00008361"/>
    </source>
</evidence>
<dbReference type="Gene3D" id="3.40.50.150">
    <property type="entry name" value="Vaccinia Virus protein VP39"/>
    <property type="match status" value="1"/>
</dbReference>
<sequence length="346" mass="37962">MRGCALPLTKLALPPLHLGNGVKVKSFPFPIAANHSPKPQPKPSLFLCTHQSKTIAHFSSSSHSVNAQQQENDEEENFQVLTAIRSDYNDILILDTPKSRMLLLDSSHCVHSILYKEQKWTGSYWDEFASLPAIVPKGPIAILGLGGGTAAHLMLDSWPSLQLDGWEIDQILIDKARDYFGLSNLEKTTEDGGILKVHIGDVFIPSEDLHGRYAGIVVDLFSDGEVLPQLQEVSTWLELHKRLMTNGRFMVNCGAIDGGGSSAMDGSVGPEVLSSDESWLLNPALEALSKAFPGQLSWKRMPKENGENFMALTGPLPDLESWSASVPSALSLSVKDWRHCKQVSRI</sequence>
<comment type="similarity">
    <text evidence="1">Belongs to the methyltransferase superfamily.</text>
</comment>
<dbReference type="EMBL" id="JAYMYQ010000006">
    <property type="protein sequence ID" value="KAK7323775.1"/>
    <property type="molecule type" value="Genomic_DNA"/>
</dbReference>
<protein>
    <recommendedName>
        <fullName evidence="6">Spermidine synthase</fullName>
    </recommendedName>
</protein>
<evidence type="ECO:0000313" key="4">
    <source>
        <dbReference type="EMBL" id="KAK7323775.1"/>
    </source>
</evidence>
<dbReference type="InterPro" id="IPR029063">
    <property type="entry name" value="SAM-dependent_MTases_sf"/>
</dbReference>
<dbReference type="FunFam" id="3.40.50.150:FF:000236">
    <property type="entry name" value="S-adenosyl-L-methionine-dependent methyltransferases superfamily protein"/>
    <property type="match status" value="1"/>
</dbReference>
<dbReference type="AlphaFoldDB" id="A0AAN9KTQ4"/>
<dbReference type="GO" id="GO:0008168">
    <property type="term" value="F:methyltransferase activity"/>
    <property type="evidence" value="ECO:0007669"/>
    <property type="project" value="UniProtKB-KW"/>
</dbReference>
<accession>A0AAN9KTQ4</accession>
<name>A0AAN9KTQ4_CANGL</name>
<organism evidence="4 5">
    <name type="scientific">Canavalia gladiata</name>
    <name type="common">Sword bean</name>
    <name type="synonym">Dolichos gladiatus</name>
    <dbReference type="NCBI Taxonomy" id="3824"/>
    <lineage>
        <taxon>Eukaryota</taxon>
        <taxon>Viridiplantae</taxon>
        <taxon>Streptophyta</taxon>
        <taxon>Embryophyta</taxon>
        <taxon>Tracheophyta</taxon>
        <taxon>Spermatophyta</taxon>
        <taxon>Magnoliopsida</taxon>
        <taxon>eudicotyledons</taxon>
        <taxon>Gunneridae</taxon>
        <taxon>Pentapetalae</taxon>
        <taxon>rosids</taxon>
        <taxon>fabids</taxon>
        <taxon>Fabales</taxon>
        <taxon>Fabaceae</taxon>
        <taxon>Papilionoideae</taxon>
        <taxon>50 kb inversion clade</taxon>
        <taxon>NPAAA clade</taxon>
        <taxon>indigoferoid/millettioid clade</taxon>
        <taxon>Phaseoleae</taxon>
        <taxon>Canavalia</taxon>
    </lineage>
</organism>
<dbReference type="SUPFAM" id="SSF53335">
    <property type="entry name" value="S-adenosyl-L-methionine-dependent methyltransferases"/>
    <property type="match status" value="1"/>
</dbReference>
<comment type="caution">
    <text evidence="4">The sequence shown here is derived from an EMBL/GenBank/DDBJ whole genome shotgun (WGS) entry which is preliminary data.</text>
</comment>
<dbReference type="InterPro" id="IPR051419">
    <property type="entry name" value="Lys/N-term_MeTrsfase_sf"/>
</dbReference>
<reference evidence="4 5" key="1">
    <citation type="submission" date="2024-01" db="EMBL/GenBank/DDBJ databases">
        <title>The genomes of 5 underutilized Papilionoideae crops provide insights into root nodulation and disease resistanc.</title>
        <authorList>
            <person name="Jiang F."/>
        </authorList>
    </citation>
    <scope>NUCLEOTIDE SEQUENCE [LARGE SCALE GENOMIC DNA]</scope>
    <source>
        <strain evidence="4">LVBAO_FW01</strain>
        <tissue evidence="4">Leaves</tissue>
    </source>
</reference>
<evidence type="ECO:0008006" key="6">
    <source>
        <dbReference type="Google" id="ProtNLM"/>
    </source>
</evidence>
<evidence type="ECO:0000256" key="2">
    <source>
        <dbReference type="ARBA" id="ARBA00022603"/>
    </source>
</evidence>
<keyword evidence="3" id="KW-0808">Transferase</keyword>
<evidence type="ECO:0000256" key="3">
    <source>
        <dbReference type="ARBA" id="ARBA00022679"/>
    </source>
</evidence>
<evidence type="ECO:0000313" key="5">
    <source>
        <dbReference type="Proteomes" id="UP001367508"/>
    </source>
</evidence>
<dbReference type="PANTHER" id="PTHR12176:SF76">
    <property type="entry name" value="S-ADENOSYL-L-METHIONINE-DEPENDENT METHYLTRANSFERASES SUPERFAMILY PROTEIN"/>
    <property type="match status" value="1"/>
</dbReference>